<keyword evidence="4" id="KW-1185">Reference proteome</keyword>
<dbReference type="InterPro" id="IPR012677">
    <property type="entry name" value="Nucleotide-bd_a/b_plait_sf"/>
</dbReference>
<dbReference type="InterPro" id="IPR006931">
    <property type="entry name" value="Calcipressin"/>
</dbReference>
<dbReference type="GO" id="GO:0005634">
    <property type="term" value="C:nucleus"/>
    <property type="evidence" value="ECO:0007669"/>
    <property type="project" value="TreeGrafter"/>
</dbReference>
<dbReference type="Gene3D" id="3.30.70.330">
    <property type="match status" value="1"/>
</dbReference>
<dbReference type="GO" id="GO:0019722">
    <property type="term" value="P:calcium-mediated signaling"/>
    <property type="evidence" value="ECO:0007669"/>
    <property type="project" value="InterPro"/>
</dbReference>
<feature type="region of interest" description="Disordered" evidence="2">
    <location>
        <begin position="159"/>
        <end position="239"/>
    </location>
</feature>
<organism evidence="3 4">
    <name type="scientific">Recurvomyces mirabilis</name>
    <dbReference type="NCBI Taxonomy" id="574656"/>
    <lineage>
        <taxon>Eukaryota</taxon>
        <taxon>Fungi</taxon>
        <taxon>Dikarya</taxon>
        <taxon>Ascomycota</taxon>
        <taxon>Pezizomycotina</taxon>
        <taxon>Dothideomycetes</taxon>
        <taxon>Dothideomycetidae</taxon>
        <taxon>Mycosphaerellales</taxon>
        <taxon>Teratosphaeriaceae</taxon>
        <taxon>Recurvomyces</taxon>
    </lineage>
</organism>
<dbReference type="Pfam" id="PF04847">
    <property type="entry name" value="Calcipressin"/>
    <property type="match status" value="1"/>
</dbReference>
<dbReference type="GO" id="GO:0005737">
    <property type="term" value="C:cytoplasm"/>
    <property type="evidence" value="ECO:0007669"/>
    <property type="project" value="TreeGrafter"/>
</dbReference>
<evidence type="ECO:0000313" key="3">
    <source>
        <dbReference type="EMBL" id="KAK3675136.1"/>
    </source>
</evidence>
<evidence type="ECO:0000313" key="4">
    <source>
        <dbReference type="Proteomes" id="UP001274830"/>
    </source>
</evidence>
<proteinExistence type="inferred from homology"/>
<evidence type="ECO:0000256" key="1">
    <source>
        <dbReference type="ARBA" id="ARBA00008209"/>
    </source>
</evidence>
<evidence type="ECO:0008006" key="5">
    <source>
        <dbReference type="Google" id="ProtNLM"/>
    </source>
</evidence>
<gene>
    <name evidence="3" type="ORF">LTR78_005070</name>
</gene>
<protein>
    <recommendedName>
        <fullName evidence="5">Calcipressin</fullName>
    </recommendedName>
</protein>
<name>A0AAE1C221_9PEZI</name>
<dbReference type="SUPFAM" id="SSF54928">
    <property type="entry name" value="RNA-binding domain, RBD"/>
    <property type="match status" value="1"/>
</dbReference>
<comment type="similarity">
    <text evidence="1">Belongs to the RCAN family.</text>
</comment>
<evidence type="ECO:0000256" key="2">
    <source>
        <dbReference type="SAM" id="MobiDB-lite"/>
    </source>
</evidence>
<dbReference type="Proteomes" id="UP001274830">
    <property type="component" value="Unassembled WGS sequence"/>
</dbReference>
<feature type="compositionally biased region" description="Polar residues" evidence="2">
    <location>
        <begin position="163"/>
        <end position="182"/>
    </location>
</feature>
<reference evidence="3" key="1">
    <citation type="submission" date="2023-07" db="EMBL/GenBank/DDBJ databases">
        <title>Black Yeasts Isolated from many extreme environments.</title>
        <authorList>
            <person name="Coleine C."/>
            <person name="Stajich J.E."/>
            <person name="Selbmann L."/>
        </authorList>
    </citation>
    <scope>NUCLEOTIDE SEQUENCE</scope>
    <source>
        <strain evidence="3">CCFEE 5485</strain>
    </source>
</reference>
<dbReference type="InterPro" id="IPR035979">
    <property type="entry name" value="RBD_domain_sf"/>
</dbReference>
<dbReference type="PANTHER" id="PTHR10300:SF14">
    <property type="entry name" value="PROTEIN SARAH"/>
    <property type="match status" value="1"/>
</dbReference>
<dbReference type="FunFam" id="3.30.70.330:FF:000503">
    <property type="entry name" value="Calcineurin binding protein, putative"/>
    <property type="match status" value="1"/>
</dbReference>
<dbReference type="AlphaFoldDB" id="A0AAE1C221"/>
<dbReference type="GO" id="GO:0008597">
    <property type="term" value="F:calcium-dependent protein serine/threonine phosphatase regulator activity"/>
    <property type="evidence" value="ECO:0007669"/>
    <property type="project" value="TreeGrafter"/>
</dbReference>
<dbReference type="EMBL" id="JAUTXT010000016">
    <property type="protein sequence ID" value="KAK3675136.1"/>
    <property type="molecule type" value="Genomic_DNA"/>
</dbReference>
<sequence length="239" mass="26257">MSLDLSDLPALSQPSPPSNTLLITNLQDPSIFVSATLQSIQTSINDHATLYSFSPLKSMRRIICTFYSIEDAVAIRQVLDGETVLDCRNVKIDQAEEERYLQAPKSSKLFFISPPPSPPMGWEMRDEEPPNKDVHAEDLAEALSKLHARPAADDALKDEVVAQKSSSKTPPRISTRQRSGTGTLLYDPQDHGHSPDLPAIAVEDTTVEQESPGDVSPMEGVEKKAFVHTSRPPVELMEA</sequence>
<dbReference type="PANTHER" id="PTHR10300">
    <property type="entry name" value="CALCIPRESSIN"/>
    <property type="match status" value="1"/>
</dbReference>
<accession>A0AAE1C221</accession>
<comment type="caution">
    <text evidence="3">The sequence shown here is derived from an EMBL/GenBank/DDBJ whole genome shotgun (WGS) entry which is preliminary data.</text>
</comment>
<dbReference type="GO" id="GO:0003676">
    <property type="term" value="F:nucleic acid binding"/>
    <property type="evidence" value="ECO:0007669"/>
    <property type="project" value="InterPro"/>
</dbReference>